<dbReference type="Pfam" id="PF02308">
    <property type="entry name" value="MgtC"/>
    <property type="match status" value="1"/>
</dbReference>
<feature type="domain" description="MgtC-like C-terminal" evidence="9">
    <location>
        <begin position="153"/>
        <end position="227"/>
    </location>
</feature>
<evidence type="ECO:0000256" key="7">
    <source>
        <dbReference type="SAM" id="Phobius"/>
    </source>
</evidence>
<evidence type="ECO:0000313" key="10">
    <source>
        <dbReference type="EMBL" id="GHE05007.1"/>
    </source>
</evidence>
<feature type="transmembrane region" description="Helical" evidence="7">
    <location>
        <begin position="6"/>
        <end position="24"/>
    </location>
</feature>
<feature type="transmembrane region" description="Helical" evidence="7">
    <location>
        <begin position="36"/>
        <end position="53"/>
    </location>
</feature>
<dbReference type="GO" id="GO:0005886">
    <property type="term" value="C:plasma membrane"/>
    <property type="evidence" value="ECO:0007669"/>
    <property type="project" value="UniProtKB-SubCell"/>
</dbReference>
<dbReference type="Gene3D" id="3.30.70.260">
    <property type="match status" value="1"/>
</dbReference>
<keyword evidence="6 7" id="KW-0472">Membrane</keyword>
<feature type="transmembrane region" description="Helical" evidence="7">
    <location>
        <begin position="95"/>
        <end position="128"/>
    </location>
</feature>
<evidence type="ECO:0000313" key="11">
    <source>
        <dbReference type="Proteomes" id="UP000655443"/>
    </source>
</evidence>
<comment type="subcellular location">
    <subcellularLocation>
        <location evidence="1">Cell membrane</location>
        <topology evidence="1">Multi-pass membrane protein</topology>
    </subcellularLocation>
</comment>
<dbReference type="GO" id="GO:0008168">
    <property type="term" value="F:methyltransferase activity"/>
    <property type="evidence" value="ECO:0007669"/>
    <property type="project" value="UniProtKB-KW"/>
</dbReference>
<dbReference type="InterPro" id="IPR049177">
    <property type="entry name" value="MgtC_SapB_SrpB_YhiD_N"/>
</dbReference>
<evidence type="ECO:0000256" key="4">
    <source>
        <dbReference type="ARBA" id="ARBA00022692"/>
    </source>
</evidence>
<name>A0A918YIA0_9ACTN</name>
<dbReference type="InterPro" id="IPR048640">
    <property type="entry name" value="MgtC-like_C"/>
</dbReference>
<keyword evidence="11" id="KW-1185">Reference proteome</keyword>
<evidence type="ECO:0000256" key="3">
    <source>
        <dbReference type="ARBA" id="ARBA00022475"/>
    </source>
</evidence>
<keyword evidence="10" id="KW-0808">Transferase</keyword>
<comment type="caution">
    <text evidence="10">The sequence shown here is derived from an EMBL/GenBank/DDBJ whole genome shotgun (WGS) entry which is preliminary data.</text>
</comment>
<gene>
    <name evidence="10" type="primary">mgtC</name>
    <name evidence="10" type="ORF">GCM10010339_38900</name>
</gene>
<feature type="transmembrane region" description="Helical" evidence="7">
    <location>
        <begin position="65"/>
        <end position="83"/>
    </location>
</feature>
<dbReference type="GO" id="GO:0032259">
    <property type="term" value="P:methylation"/>
    <property type="evidence" value="ECO:0007669"/>
    <property type="project" value="UniProtKB-KW"/>
</dbReference>
<dbReference type="PANTHER" id="PTHR33778">
    <property type="entry name" value="PROTEIN MGTC"/>
    <property type="match status" value="1"/>
</dbReference>
<proteinExistence type="inferred from homology"/>
<feature type="domain" description="MgtC/SapB/SrpB/YhiD N-terminal" evidence="8">
    <location>
        <begin position="13"/>
        <end position="133"/>
    </location>
</feature>
<evidence type="ECO:0000256" key="2">
    <source>
        <dbReference type="ARBA" id="ARBA00009298"/>
    </source>
</evidence>
<dbReference type="RefSeq" id="WP_189954042.1">
    <property type="nucleotide sequence ID" value="NZ_BMVG01000008.1"/>
</dbReference>
<dbReference type="Proteomes" id="UP000655443">
    <property type="component" value="Unassembled WGS sequence"/>
</dbReference>
<comment type="similarity">
    <text evidence="2">Belongs to the MgtC/SapB family.</text>
</comment>
<dbReference type="AlphaFoldDB" id="A0A918YIA0"/>
<evidence type="ECO:0000259" key="9">
    <source>
        <dbReference type="Pfam" id="PF21770"/>
    </source>
</evidence>
<keyword evidence="3" id="KW-1003">Cell membrane</keyword>
<keyword evidence="10" id="KW-0489">Methyltransferase</keyword>
<evidence type="ECO:0000256" key="5">
    <source>
        <dbReference type="ARBA" id="ARBA00022989"/>
    </source>
</evidence>
<organism evidence="10 11">
    <name type="scientific">Streptomyces alanosinicus</name>
    <dbReference type="NCBI Taxonomy" id="68171"/>
    <lineage>
        <taxon>Bacteria</taxon>
        <taxon>Bacillati</taxon>
        <taxon>Actinomycetota</taxon>
        <taxon>Actinomycetes</taxon>
        <taxon>Kitasatosporales</taxon>
        <taxon>Streptomycetaceae</taxon>
        <taxon>Streptomyces</taxon>
    </lineage>
</organism>
<evidence type="ECO:0000259" key="8">
    <source>
        <dbReference type="Pfam" id="PF02308"/>
    </source>
</evidence>
<sequence length="242" mass="25353">MANLTTFDFALRLAVGVTCGALIGVERQWRARMAGLRTNALVAVGATLFVLYSEAVGDTGSPTRVASYVVSGIGFLGGGVILREGGGVRGLNTAATLWCSAAVGVLAASGRLALCLIGTATVLAVHMVLRPAGRLIDRVPQRDPDNEGVRATVHLICERAAETHVRALLSQALAGDGLAPTGLRVRRDEEGSTSLRAAVALNGDPARALEQLIARLSLEPGVRDLHWHLDDTSFDTEREAVA</sequence>
<protein>
    <submittedName>
        <fullName evidence="10">Methyltransferase</fullName>
    </submittedName>
</protein>
<dbReference type="PANTHER" id="PTHR33778:SF3">
    <property type="entry name" value="PROTEIN MGTC"/>
    <property type="match status" value="1"/>
</dbReference>
<keyword evidence="5 7" id="KW-1133">Transmembrane helix</keyword>
<reference evidence="10" key="1">
    <citation type="journal article" date="2014" name="Int. J. Syst. Evol. Microbiol.">
        <title>Complete genome sequence of Corynebacterium casei LMG S-19264T (=DSM 44701T), isolated from a smear-ripened cheese.</title>
        <authorList>
            <consortium name="US DOE Joint Genome Institute (JGI-PGF)"/>
            <person name="Walter F."/>
            <person name="Albersmeier A."/>
            <person name="Kalinowski J."/>
            <person name="Ruckert C."/>
        </authorList>
    </citation>
    <scope>NUCLEOTIDE SEQUENCE</scope>
    <source>
        <strain evidence="10">JCM 4714</strain>
    </source>
</reference>
<dbReference type="PRINTS" id="PR01837">
    <property type="entry name" value="MGTCSAPBPROT"/>
</dbReference>
<reference evidence="10" key="2">
    <citation type="submission" date="2020-09" db="EMBL/GenBank/DDBJ databases">
        <authorList>
            <person name="Sun Q."/>
            <person name="Ohkuma M."/>
        </authorList>
    </citation>
    <scope>NUCLEOTIDE SEQUENCE</scope>
    <source>
        <strain evidence="10">JCM 4714</strain>
    </source>
</reference>
<evidence type="ECO:0000256" key="1">
    <source>
        <dbReference type="ARBA" id="ARBA00004651"/>
    </source>
</evidence>
<evidence type="ECO:0000256" key="6">
    <source>
        <dbReference type="ARBA" id="ARBA00023136"/>
    </source>
</evidence>
<accession>A0A918YIA0</accession>
<keyword evidence="4 7" id="KW-0812">Transmembrane</keyword>
<dbReference type="Pfam" id="PF21770">
    <property type="entry name" value="MgtC_SapB_C"/>
    <property type="match status" value="1"/>
</dbReference>
<dbReference type="EMBL" id="BMVG01000008">
    <property type="protein sequence ID" value="GHE05007.1"/>
    <property type="molecule type" value="Genomic_DNA"/>
</dbReference>
<dbReference type="InterPro" id="IPR003416">
    <property type="entry name" value="MgtC/SapB/SrpB/YhiD_fam"/>
</dbReference>